<comment type="caution">
    <text evidence="13">The sequence shown here is derived from an EMBL/GenBank/DDBJ whole genome shotgun (WGS) entry which is preliminary data.</text>
</comment>
<evidence type="ECO:0000313" key="13">
    <source>
        <dbReference type="EMBL" id="KKR85862.1"/>
    </source>
</evidence>
<dbReference type="PANTHER" id="PTHR10050">
    <property type="entry name" value="DOLICHYL-PHOSPHATE-MANNOSE--PROTEIN MANNOSYLTRANSFERASE"/>
    <property type="match status" value="1"/>
</dbReference>
<dbReference type="UniPathway" id="UPA00378"/>
<feature type="transmembrane region" description="Helical" evidence="10">
    <location>
        <begin position="140"/>
        <end position="160"/>
    </location>
</feature>
<evidence type="ECO:0000256" key="4">
    <source>
        <dbReference type="ARBA" id="ARBA00022676"/>
    </source>
</evidence>
<evidence type="ECO:0000256" key="9">
    <source>
        <dbReference type="ARBA" id="ARBA00093617"/>
    </source>
</evidence>
<evidence type="ECO:0000259" key="11">
    <source>
        <dbReference type="Pfam" id="PF02366"/>
    </source>
</evidence>
<dbReference type="EMBL" id="LCAG01000029">
    <property type="protein sequence ID" value="KKR85862.1"/>
    <property type="molecule type" value="Genomic_DNA"/>
</dbReference>
<keyword evidence="6 10" id="KW-0812">Transmembrane</keyword>
<evidence type="ECO:0000256" key="5">
    <source>
        <dbReference type="ARBA" id="ARBA00022679"/>
    </source>
</evidence>
<dbReference type="AlphaFoldDB" id="A0A0G0XDP8"/>
<evidence type="ECO:0000259" key="12">
    <source>
        <dbReference type="Pfam" id="PF16192"/>
    </source>
</evidence>
<feature type="transmembrane region" description="Helical" evidence="10">
    <location>
        <begin position="172"/>
        <end position="198"/>
    </location>
</feature>
<name>A0A0G0XDP8_9BACT</name>
<dbReference type="Pfam" id="PF16192">
    <property type="entry name" value="PMT_4TMC"/>
    <property type="match status" value="1"/>
</dbReference>
<accession>A0A0G0XDP8</accession>
<dbReference type="GO" id="GO:0004169">
    <property type="term" value="F:dolichyl-phosphate-mannose-protein mannosyltransferase activity"/>
    <property type="evidence" value="ECO:0007669"/>
    <property type="project" value="UniProtKB-UniRule"/>
</dbReference>
<dbReference type="GO" id="GO:0012505">
    <property type="term" value="C:endomembrane system"/>
    <property type="evidence" value="ECO:0007669"/>
    <property type="project" value="UniProtKB-SubCell"/>
</dbReference>
<keyword evidence="4 10" id="KW-0328">Glycosyltransferase</keyword>
<dbReference type="Proteomes" id="UP000034854">
    <property type="component" value="Unassembled WGS sequence"/>
</dbReference>
<evidence type="ECO:0000256" key="8">
    <source>
        <dbReference type="ARBA" id="ARBA00023136"/>
    </source>
</evidence>
<gene>
    <name evidence="13" type="ORF">UU34_C0029G0001</name>
</gene>
<feature type="transmembrane region" description="Helical" evidence="10">
    <location>
        <begin position="331"/>
        <end position="348"/>
    </location>
</feature>
<feature type="domain" description="Protein O-mannosyl-transferase C-terminal four TM" evidence="12">
    <location>
        <begin position="235"/>
        <end position="421"/>
    </location>
</feature>
<evidence type="ECO:0000256" key="10">
    <source>
        <dbReference type="RuleBase" id="RU367007"/>
    </source>
</evidence>
<feature type="transmembrane region" description="Helical" evidence="10">
    <location>
        <begin position="299"/>
        <end position="319"/>
    </location>
</feature>
<dbReference type="InterPro" id="IPR027005">
    <property type="entry name" value="PMT-like"/>
</dbReference>
<dbReference type="InterPro" id="IPR032421">
    <property type="entry name" value="PMT_4TMC"/>
</dbReference>
<evidence type="ECO:0000256" key="7">
    <source>
        <dbReference type="ARBA" id="ARBA00022989"/>
    </source>
</evidence>
<keyword evidence="5 10" id="KW-0808">Transferase</keyword>
<feature type="transmembrane region" description="Helical" evidence="10">
    <location>
        <begin position="354"/>
        <end position="375"/>
    </location>
</feature>
<dbReference type="InterPro" id="IPR003342">
    <property type="entry name" value="ArnT-like_N"/>
</dbReference>
<organism evidence="13 14">
    <name type="scientific">Candidatus Curtissbacteria bacterium GW2011_GWA1_41_11</name>
    <dbReference type="NCBI Taxonomy" id="1618409"/>
    <lineage>
        <taxon>Bacteria</taxon>
        <taxon>Candidatus Curtissiibacteriota</taxon>
    </lineage>
</organism>
<evidence type="ECO:0000256" key="3">
    <source>
        <dbReference type="ARBA" id="ARBA00007222"/>
    </source>
</evidence>
<comment type="subcellular location">
    <subcellularLocation>
        <location evidence="10">Cell membrane</location>
    </subcellularLocation>
    <subcellularLocation>
        <location evidence="1">Endomembrane system</location>
        <topology evidence="1">Multi-pass membrane protein</topology>
    </subcellularLocation>
</comment>
<feature type="domain" description="ArnT-like N-terminal" evidence="11">
    <location>
        <begin position="11"/>
        <end position="227"/>
    </location>
</feature>
<keyword evidence="7 10" id="KW-1133">Transmembrane helix</keyword>
<dbReference type="GO" id="GO:0005886">
    <property type="term" value="C:plasma membrane"/>
    <property type="evidence" value="ECO:0007669"/>
    <property type="project" value="UniProtKB-SubCell"/>
</dbReference>
<evidence type="ECO:0000256" key="6">
    <source>
        <dbReference type="ARBA" id="ARBA00022692"/>
    </source>
</evidence>
<dbReference type="EC" id="2.4.1.-" evidence="10"/>
<comment type="function">
    <text evidence="10">Protein O-mannosyltransferase that catalyzes the transfer of a single mannose residue from a polyprenol phospho-mannosyl lipidic donor to the hydroxyl group of selected serine and threonine residues in acceptor proteins.</text>
</comment>
<evidence type="ECO:0000313" key="14">
    <source>
        <dbReference type="Proteomes" id="UP000034854"/>
    </source>
</evidence>
<reference evidence="13 14" key="1">
    <citation type="journal article" date="2015" name="Nature">
        <title>rRNA introns, odd ribosomes, and small enigmatic genomes across a large radiation of phyla.</title>
        <authorList>
            <person name="Brown C.T."/>
            <person name="Hug L.A."/>
            <person name="Thomas B.C."/>
            <person name="Sharon I."/>
            <person name="Castelle C.J."/>
            <person name="Singh A."/>
            <person name="Wilkins M.J."/>
            <person name="Williams K.H."/>
            <person name="Banfield J.F."/>
        </authorList>
    </citation>
    <scope>NUCLEOTIDE SEQUENCE [LARGE SCALE GENOMIC DNA]</scope>
</reference>
<comment type="similarity">
    <text evidence="3 10">Belongs to the glycosyltransferase 39 family.</text>
</comment>
<proteinExistence type="inferred from homology"/>
<dbReference type="Pfam" id="PF02366">
    <property type="entry name" value="PMT"/>
    <property type="match status" value="1"/>
</dbReference>
<sequence>MSKKVLIFITLITVFSLFLRLFRVTDPPRYYFDEVYHAVSAKAYADNNREAYNPFSPAPKEGTAYDWLHPPFAKLIQAGSIKVFGDVPLGWRLPSVLFGTTIIPLTFFLSYLLFGPIVAVFSATVIAFENLNFVMARITMNDVFLVFFMLCAFIFAVLYMRKKSFKNLFLTSIFLGFALATKWPGIYAIATVFGFLLINDLRKRIINPKLIILLVVPPLMYLASYSQYFLLGYNFSDFIELHRQIWWYQNRHDLEHTYGTTALFCVPHGTKAEKTWCPWILDARGVYFSYEQNGEKAGYIYALGNPLIFWAGIIAVSFVLGKFLEEKRKEYALILLGYFVFWVPWIFSPRLMFLYHYLPSLPFLAISLGVSLAAIYKTKFKYVSLAILLIFIAVFFYFYPISSGWPIKPASIDRYMWLSTWR</sequence>
<protein>
    <recommendedName>
        <fullName evidence="9 10">Polyprenol-phosphate-mannose--protein mannosyltransferase</fullName>
        <ecNumber evidence="10">2.4.1.-</ecNumber>
    </recommendedName>
</protein>
<feature type="transmembrane region" description="Helical" evidence="10">
    <location>
        <begin position="210"/>
        <end position="231"/>
    </location>
</feature>
<feature type="transmembrane region" description="Helical" evidence="10">
    <location>
        <begin position="382"/>
        <end position="399"/>
    </location>
</feature>
<evidence type="ECO:0000256" key="2">
    <source>
        <dbReference type="ARBA" id="ARBA00004922"/>
    </source>
</evidence>
<feature type="transmembrane region" description="Helical" evidence="10">
    <location>
        <begin position="102"/>
        <end position="128"/>
    </location>
</feature>
<comment type="pathway">
    <text evidence="2 10">Protein modification; protein glycosylation.</text>
</comment>
<keyword evidence="8 10" id="KW-0472">Membrane</keyword>
<evidence type="ECO:0000256" key="1">
    <source>
        <dbReference type="ARBA" id="ARBA00004127"/>
    </source>
</evidence>
<keyword evidence="10" id="KW-1003">Cell membrane</keyword>
<feature type="transmembrane region" description="Helical" evidence="10">
    <location>
        <begin position="5"/>
        <end position="22"/>
    </location>
</feature>